<protein>
    <submittedName>
        <fullName evidence="2">Uncharacterized protein</fullName>
    </submittedName>
</protein>
<dbReference type="Proteomes" id="UP000295351">
    <property type="component" value="Unassembled WGS sequence"/>
</dbReference>
<feature type="compositionally biased region" description="Basic and acidic residues" evidence="1">
    <location>
        <begin position="76"/>
        <end position="92"/>
    </location>
</feature>
<feature type="region of interest" description="Disordered" evidence="1">
    <location>
        <begin position="76"/>
        <end position="95"/>
    </location>
</feature>
<proteinExistence type="predicted"/>
<comment type="caution">
    <text evidence="2">The sequence shown here is derived from an EMBL/GenBank/DDBJ whole genome shotgun (WGS) entry which is preliminary data.</text>
</comment>
<name>A0A4R2BT62_SHIGR</name>
<keyword evidence="3" id="KW-1185">Reference proteome</keyword>
<gene>
    <name evidence="2" type="ORF">EV665_1713</name>
</gene>
<dbReference type="AlphaFoldDB" id="A0A4R2BT62"/>
<evidence type="ECO:0000313" key="2">
    <source>
        <dbReference type="EMBL" id="TCN30012.1"/>
    </source>
</evidence>
<reference evidence="2 3" key="1">
    <citation type="submission" date="2019-03" db="EMBL/GenBank/DDBJ databases">
        <title>Genomic Encyclopedia of Type Strains, Phase IV (KMG-IV): sequencing the most valuable type-strain genomes for metagenomic binning, comparative biology and taxonomic classification.</title>
        <authorList>
            <person name="Goeker M."/>
        </authorList>
    </citation>
    <scope>NUCLEOTIDE SEQUENCE [LARGE SCALE GENOMIC DNA]</scope>
    <source>
        <strain evidence="2 3">DSM 18401</strain>
    </source>
</reference>
<sequence length="131" mass="13782">MPCLKSWMTPIDAVYGDNLKSSSVAPIISRPKSKNVEISYFDVAKGKRVKVEAPTGIDDVDSALRTVITAADEDRARKRAEAHGKVSDREKGGGSVTILGSVYAEPEALCNLGGVARGSRAPTGSHPSSTP</sequence>
<evidence type="ECO:0000256" key="1">
    <source>
        <dbReference type="SAM" id="MobiDB-lite"/>
    </source>
</evidence>
<accession>A0A4R2BT62</accession>
<evidence type="ECO:0000313" key="3">
    <source>
        <dbReference type="Proteomes" id="UP000295351"/>
    </source>
</evidence>
<dbReference type="EMBL" id="SLVX01000071">
    <property type="protein sequence ID" value="TCN30012.1"/>
    <property type="molecule type" value="Genomic_DNA"/>
</dbReference>
<organism evidence="2 3">
    <name type="scientific">Shinella granuli</name>
    <dbReference type="NCBI Taxonomy" id="323621"/>
    <lineage>
        <taxon>Bacteria</taxon>
        <taxon>Pseudomonadati</taxon>
        <taxon>Pseudomonadota</taxon>
        <taxon>Alphaproteobacteria</taxon>
        <taxon>Hyphomicrobiales</taxon>
        <taxon>Rhizobiaceae</taxon>
        <taxon>Shinella</taxon>
    </lineage>
</organism>